<dbReference type="PROSITE" id="PS50262">
    <property type="entry name" value="G_PROTEIN_RECEP_F1_2"/>
    <property type="match status" value="1"/>
</dbReference>
<keyword evidence="4 9" id="KW-0812">Transmembrane</keyword>
<evidence type="ECO:0000256" key="5">
    <source>
        <dbReference type="ARBA" id="ARBA00022725"/>
    </source>
</evidence>
<feature type="transmembrane region" description="Helical" evidence="9">
    <location>
        <begin position="26"/>
        <end position="51"/>
    </location>
</feature>
<evidence type="ECO:0000256" key="1">
    <source>
        <dbReference type="ARBA" id="ARBA00004651"/>
    </source>
</evidence>
<keyword evidence="2" id="KW-1003">Cell membrane</keyword>
<dbReference type="PRINTS" id="PR00237">
    <property type="entry name" value="GPCRRHODOPSN"/>
</dbReference>
<dbReference type="GeneTree" id="ENSGT00940000154227"/>
<keyword evidence="7 9" id="KW-0472">Membrane</keyword>
<evidence type="ECO:0000259" key="10">
    <source>
        <dbReference type="PROSITE" id="PS50262"/>
    </source>
</evidence>
<dbReference type="PRINTS" id="PR00245">
    <property type="entry name" value="OLFACTORYR"/>
</dbReference>
<dbReference type="Pfam" id="PF13853">
    <property type="entry name" value="7tm_4"/>
    <property type="match status" value="1"/>
</dbReference>
<dbReference type="Proteomes" id="UP000694392">
    <property type="component" value="Unplaced"/>
</dbReference>
<dbReference type="InterPro" id="IPR000276">
    <property type="entry name" value="GPCR_Rhodpsn"/>
</dbReference>
<dbReference type="PANTHER" id="PTHR26453">
    <property type="entry name" value="OLFACTORY RECEPTOR"/>
    <property type="match status" value="1"/>
</dbReference>
<accession>A0A8D0GDD0</accession>
<name>A0A8D0GDD0_SPHPU</name>
<feature type="transmembrane region" description="Helical" evidence="9">
    <location>
        <begin position="273"/>
        <end position="293"/>
    </location>
</feature>
<dbReference type="GO" id="GO:0004930">
    <property type="term" value="F:G protein-coupled receptor activity"/>
    <property type="evidence" value="ECO:0007669"/>
    <property type="project" value="InterPro"/>
</dbReference>
<keyword evidence="12" id="KW-1185">Reference proteome</keyword>
<evidence type="ECO:0000256" key="3">
    <source>
        <dbReference type="ARBA" id="ARBA00022606"/>
    </source>
</evidence>
<keyword evidence="6 9" id="KW-1133">Transmembrane helix</keyword>
<feature type="transmembrane region" description="Helical" evidence="9">
    <location>
        <begin position="243"/>
        <end position="261"/>
    </location>
</feature>
<evidence type="ECO:0000256" key="4">
    <source>
        <dbReference type="ARBA" id="ARBA00022692"/>
    </source>
</evidence>
<dbReference type="GO" id="GO:0005886">
    <property type="term" value="C:plasma membrane"/>
    <property type="evidence" value="ECO:0007669"/>
    <property type="project" value="UniProtKB-SubCell"/>
</dbReference>
<dbReference type="AlphaFoldDB" id="A0A8D0GDD0"/>
<evidence type="ECO:0000313" key="11">
    <source>
        <dbReference type="Ensembl" id="ENSSPUP00000003616.1"/>
    </source>
</evidence>
<evidence type="ECO:0000256" key="2">
    <source>
        <dbReference type="ARBA" id="ARBA00022475"/>
    </source>
</evidence>
<feature type="transmembrane region" description="Helical" evidence="9">
    <location>
        <begin position="145"/>
        <end position="165"/>
    </location>
</feature>
<dbReference type="InterPro" id="IPR017452">
    <property type="entry name" value="GPCR_Rhodpsn_7TM"/>
</dbReference>
<protein>
    <recommendedName>
        <fullName evidence="10">G-protein coupled receptors family 1 profile domain-containing protein</fullName>
    </recommendedName>
</protein>
<dbReference type="CDD" id="cd15225">
    <property type="entry name" value="7tmA_OR10A-like"/>
    <property type="match status" value="1"/>
</dbReference>
<dbReference type="Ensembl" id="ENSSPUT00000003840.1">
    <property type="protein sequence ID" value="ENSSPUP00000003616.1"/>
    <property type="gene ID" value="ENSSPUG00000002763.1"/>
</dbReference>
<dbReference type="InterPro" id="IPR000725">
    <property type="entry name" value="Olfact_rcpt"/>
</dbReference>
<dbReference type="Gene3D" id="1.20.1070.10">
    <property type="entry name" value="Rhodopsin 7-helix transmembrane proteins"/>
    <property type="match status" value="1"/>
</dbReference>
<feature type="transmembrane region" description="Helical" evidence="9">
    <location>
        <begin position="195"/>
        <end position="222"/>
    </location>
</feature>
<feature type="transmembrane region" description="Helical" evidence="9">
    <location>
        <begin position="58"/>
        <end position="79"/>
    </location>
</feature>
<evidence type="ECO:0000256" key="8">
    <source>
        <dbReference type="ARBA" id="ARBA00023224"/>
    </source>
</evidence>
<sequence length="322" mass="36820">MTTRNQTMVMEFILIGFYNFLDLQTMLFGVFSIMYMVTLVANIMLIIIIIIIRINHSLPMYFFLSVLSFSETYYIFVVVPNMLANLLNEEGTIFSTGCAIQMFFFIALGGTNCMLLAVMGYYRYVAICKPLHYQVLMNQRICNQLVVFSSITRFILSLIDTHFIFRLPFCGPRKINHYFCDMSPVIKLTCTENNVIGTVIFIFCIVVVFGPFLLILLSYVFILNTILKIPSAEGKHKAFSTCVFHLIVVVMHFGCASIVYLRPNSTYSLDQDTLISVIYTVVTPLLNPMVYSLRNKDLQVALRKALGRKIFRSRQHSSMAGT</sequence>
<reference evidence="11" key="2">
    <citation type="submission" date="2025-09" db="UniProtKB">
        <authorList>
            <consortium name="Ensembl"/>
        </authorList>
    </citation>
    <scope>IDENTIFICATION</scope>
</reference>
<evidence type="ECO:0000256" key="6">
    <source>
        <dbReference type="ARBA" id="ARBA00022989"/>
    </source>
</evidence>
<keyword evidence="3" id="KW-0716">Sensory transduction</keyword>
<feature type="domain" description="G-protein coupled receptors family 1 profile" evidence="10">
    <location>
        <begin position="41"/>
        <end position="291"/>
    </location>
</feature>
<evidence type="ECO:0000256" key="9">
    <source>
        <dbReference type="SAM" id="Phobius"/>
    </source>
</evidence>
<dbReference type="FunFam" id="1.20.1070.10:FF:000001">
    <property type="entry name" value="Olfactory receptor"/>
    <property type="match status" value="1"/>
</dbReference>
<dbReference type="GO" id="GO:0004984">
    <property type="term" value="F:olfactory receptor activity"/>
    <property type="evidence" value="ECO:0007669"/>
    <property type="project" value="InterPro"/>
</dbReference>
<organism evidence="11 12">
    <name type="scientific">Sphenodon punctatus</name>
    <name type="common">Tuatara</name>
    <name type="synonym">Hatteria punctata</name>
    <dbReference type="NCBI Taxonomy" id="8508"/>
    <lineage>
        <taxon>Eukaryota</taxon>
        <taxon>Metazoa</taxon>
        <taxon>Chordata</taxon>
        <taxon>Craniata</taxon>
        <taxon>Vertebrata</taxon>
        <taxon>Euteleostomi</taxon>
        <taxon>Lepidosauria</taxon>
        <taxon>Sphenodontia</taxon>
        <taxon>Sphenodontidae</taxon>
        <taxon>Sphenodon</taxon>
    </lineage>
</organism>
<keyword evidence="5" id="KW-0552">Olfaction</keyword>
<dbReference type="OMA" id="LMHWRIC"/>
<keyword evidence="8" id="KW-0807">Transducer</keyword>
<comment type="subcellular location">
    <subcellularLocation>
        <location evidence="1">Cell membrane</location>
        <topology evidence="1">Multi-pass membrane protein</topology>
    </subcellularLocation>
</comment>
<evidence type="ECO:0000313" key="12">
    <source>
        <dbReference type="Proteomes" id="UP000694392"/>
    </source>
</evidence>
<evidence type="ECO:0000256" key="7">
    <source>
        <dbReference type="ARBA" id="ARBA00023136"/>
    </source>
</evidence>
<proteinExistence type="predicted"/>
<dbReference type="SUPFAM" id="SSF81321">
    <property type="entry name" value="Family A G protein-coupled receptor-like"/>
    <property type="match status" value="1"/>
</dbReference>
<feature type="transmembrane region" description="Helical" evidence="9">
    <location>
        <begin position="99"/>
        <end position="124"/>
    </location>
</feature>
<reference evidence="11" key="1">
    <citation type="submission" date="2025-08" db="UniProtKB">
        <authorList>
            <consortium name="Ensembl"/>
        </authorList>
    </citation>
    <scope>IDENTIFICATION</scope>
</reference>